<gene>
    <name evidence="3" type="ORF">AAL_08072</name>
</gene>
<feature type="region of interest" description="Disordered" evidence="2">
    <location>
        <begin position="454"/>
        <end position="489"/>
    </location>
</feature>
<feature type="region of interest" description="Disordered" evidence="2">
    <location>
        <begin position="187"/>
        <end position="227"/>
    </location>
</feature>
<name>A0A167W843_9HYPO</name>
<feature type="region of interest" description="Disordered" evidence="2">
    <location>
        <begin position="364"/>
        <end position="414"/>
    </location>
</feature>
<sequence length="692" mass="72911">MAFSQSTSAVPQGFSVFQSSPGAPLQFFPAMGSEELNEMINVLKPGPSSACEKRAAITLDFFYHTQLTGQTFKFYPVSSPSSSPSLSSSYTPSPATSSWDWSAASSSSSCTSSKRRRESTTSSPPSRHRTADFSHLPGMKILTKDGQDVTNSATRGCKTKEQRDHAHLMRIIKACDDCRRKKIRCDPSHKKRAATRAAPKSAVPKPAQSKTTVSHAPPPRPAPSIAEPAITFPASSWDFDSILSLQGSEESGATNSSHDPFDEWINFPHDTPELDLVVNSDGLDLSPTLADAPPEESLSSEHDSPFSEEPCAPPGPCTVGGQPGSPTPNLPFGERFDSSSDYTDFNLYSPASSFSEDERMLSIGSSTSSVSDPALRSHSSFPGLAHLPASRESSLGQPSSPQPSDGPNSSGVASNEVLDSTVISQPGSYRLLLVDKSGISGAANGEAHKWTINGNERVRGPDDGHCSSPISENVKGSSDEHRPSLHTTPEGAYVRSDMIAGNNIVVGDGPIDTASAQGRLRKCSLGACVPPTSPSGEGQMRQTTGSSSLCSSRMQTLRNSGNKYAQDVATCVSAGEFARLGQTQTTAIVTISASALSPSRPETDNIYAQSMAASVSKAAETARTQTNGSLASTRATMTDPTVMMSGVALYVWTSIFKAAASGLFADTISGNVQPPRSACHGSDRDGLGRKLS</sequence>
<keyword evidence="1" id="KW-0539">Nucleus</keyword>
<protein>
    <submittedName>
        <fullName evidence="3">Zn(2)-C6 fungal-type DNA-binding domain protein</fullName>
    </submittedName>
</protein>
<dbReference type="Proteomes" id="UP000078544">
    <property type="component" value="Unassembled WGS sequence"/>
</dbReference>
<organism evidence="3 4">
    <name type="scientific">Moelleriella libera RCEF 2490</name>
    <dbReference type="NCBI Taxonomy" id="1081109"/>
    <lineage>
        <taxon>Eukaryota</taxon>
        <taxon>Fungi</taxon>
        <taxon>Dikarya</taxon>
        <taxon>Ascomycota</taxon>
        <taxon>Pezizomycotina</taxon>
        <taxon>Sordariomycetes</taxon>
        <taxon>Hypocreomycetidae</taxon>
        <taxon>Hypocreales</taxon>
        <taxon>Clavicipitaceae</taxon>
        <taxon>Moelleriella</taxon>
    </lineage>
</organism>
<dbReference type="InterPro" id="IPR001138">
    <property type="entry name" value="Zn2Cys6_DnaBD"/>
</dbReference>
<proteinExistence type="predicted"/>
<feature type="compositionally biased region" description="Basic and acidic residues" evidence="2">
    <location>
        <begin position="456"/>
        <end position="465"/>
    </location>
</feature>
<keyword evidence="3" id="KW-0238">DNA-binding</keyword>
<evidence type="ECO:0000256" key="2">
    <source>
        <dbReference type="SAM" id="MobiDB-lite"/>
    </source>
</evidence>
<dbReference type="OrthoDB" id="4850804at2759"/>
<feature type="compositionally biased region" description="Basic and acidic residues" evidence="2">
    <location>
        <begin position="681"/>
        <end position="692"/>
    </location>
</feature>
<feature type="region of interest" description="Disordered" evidence="2">
    <location>
        <begin position="95"/>
        <end position="163"/>
    </location>
</feature>
<feature type="compositionally biased region" description="Low complexity" evidence="2">
    <location>
        <begin position="393"/>
        <end position="411"/>
    </location>
</feature>
<dbReference type="STRING" id="1081109.A0A167W843"/>
<feature type="region of interest" description="Disordered" evidence="2">
    <location>
        <begin position="672"/>
        <end position="692"/>
    </location>
</feature>
<feature type="compositionally biased region" description="Low complexity" evidence="2">
    <location>
        <begin position="95"/>
        <end position="112"/>
    </location>
</feature>
<feature type="region of interest" description="Disordered" evidence="2">
    <location>
        <begin position="278"/>
        <end position="336"/>
    </location>
</feature>
<dbReference type="EMBL" id="AZGY01000029">
    <property type="protein sequence ID" value="KZZ88514.1"/>
    <property type="molecule type" value="Genomic_DNA"/>
</dbReference>
<dbReference type="GO" id="GO:0003677">
    <property type="term" value="F:DNA binding"/>
    <property type="evidence" value="ECO:0007669"/>
    <property type="project" value="UniProtKB-KW"/>
</dbReference>
<dbReference type="GO" id="GO:0008270">
    <property type="term" value="F:zinc ion binding"/>
    <property type="evidence" value="ECO:0007669"/>
    <property type="project" value="InterPro"/>
</dbReference>
<evidence type="ECO:0000256" key="1">
    <source>
        <dbReference type="ARBA" id="ARBA00023242"/>
    </source>
</evidence>
<keyword evidence="4" id="KW-1185">Reference proteome</keyword>
<dbReference type="AlphaFoldDB" id="A0A167W843"/>
<dbReference type="CDD" id="cd00067">
    <property type="entry name" value="GAL4"/>
    <property type="match status" value="1"/>
</dbReference>
<evidence type="ECO:0000313" key="3">
    <source>
        <dbReference type="EMBL" id="KZZ88514.1"/>
    </source>
</evidence>
<evidence type="ECO:0000313" key="4">
    <source>
        <dbReference type="Proteomes" id="UP000078544"/>
    </source>
</evidence>
<reference evidence="3 4" key="1">
    <citation type="journal article" date="2016" name="Genome Biol. Evol.">
        <title>Divergent and convergent evolution of fungal pathogenicity.</title>
        <authorList>
            <person name="Shang Y."/>
            <person name="Xiao G."/>
            <person name="Zheng P."/>
            <person name="Cen K."/>
            <person name="Zhan S."/>
            <person name="Wang C."/>
        </authorList>
    </citation>
    <scope>NUCLEOTIDE SEQUENCE [LARGE SCALE GENOMIC DNA]</scope>
    <source>
        <strain evidence="3 4">RCEF 2490</strain>
    </source>
</reference>
<dbReference type="GO" id="GO:0000981">
    <property type="term" value="F:DNA-binding transcription factor activity, RNA polymerase II-specific"/>
    <property type="evidence" value="ECO:0007669"/>
    <property type="project" value="InterPro"/>
</dbReference>
<accession>A0A167W843</accession>
<comment type="caution">
    <text evidence="3">The sequence shown here is derived from an EMBL/GenBank/DDBJ whole genome shotgun (WGS) entry which is preliminary data.</text>
</comment>